<gene>
    <name evidence="1" type="ORF">NF556_19795</name>
</gene>
<reference evidence="1" key="1">
    <citation type="submission" date="2022-06" db="EMBL/GenBank/DDBJ databases">
        <title>Ornithinimicrobium HY1793.</title>
        <authorList>
            <person name="Huang Y."/>
        </authorList>
    </citation>
    <scope>NUCLEOTIDE SEQUENCE</scope>
    <source>
        <strain evidence="1">HY1793</strain>
    </source>
</reference>
<dbReference type="RefSeq" id="WP_252592906.1">
    <property type="nucleotide sequence ID" value="NZ_CP099489.1"/>
</dbReference>
<dbReference type="Pfam" id="PF13469">
    <property type="entry name" value="Sulfotransfer_3"/>
    <property type="match status" value="1"/>
</dbReference>
<accession>A0ABY4YT89</accession>
<dbReference type="Proteomes" id="UP001056455">
    <property type="component" value="Chromosome"/>
</dbReference>
<sequence length="306" mass="33544">MTTTEASGERLFLDYCRSPEKFWPERAQRQARKINQRLRKLSVETGRGRDEVLTSLWSAAQQRSRTRRRTVHLANIGSSGSHWLEHMLVDGAGMLGAGEVYLPRVLHDDIRGLEGVDGATFTDALHLLHAGGTSDDATATVVHSMHSANPDVFLKADPGTLRVLLLRNPVDVCLSRVFRKGEYRQDVAPDADDMAYLQQNIVTIKQFLTAAKEQVFDLVVRYENLLTDPLPVLGAVCALTGTPLDADRLERTIQAQSAERLAGSSGARSTNLFVGAAPTVPAQARRHAQEQLAALGGYFGYPVTDA</sequence>
<keyword evidence="2" id="KW-1185">Reference proteome</keyword>
<evidence type="ECO:0000313" key="1">
    <source>
        <dbReference type="EMBL" id="USQ79802.1"/>
    </source>
</evidence>
<dbReference type="SUPFAM" id="SSF52540">
    <property type="entry name" value="P-loop containing nucleoside triphosphate hydrolases"/>
    <property type="match status" value="1"/>
</dbReference>
<proteinExistence type="predicted"/>
<evidence type="ECO:0000313" key="2">
    <source>
        <dbReference type="Proteomes" id="UP001056455"/>
    </source>
</evidence>
<organism evidence="1 2">
    <name type="scientific">Ornithinimicrobium faecis</name>
    <dbReference type="NCBI Taxonomy" id="2934158"/>
    <lineage>
        <taxon>Bacteria</taxon>
        <taxon>Bacillati</taxon>
        <taxon>Actinomycetota</taxon>
        <taxon>Actinomycetes</taxon>
        <taxon>Micrococcales</taxon>
        <taxon>Ornithinimicrobiaceae</taxon>
        <taxon>Ornithinimicrobium</taxon>
    </lineage>
</organism>
<name>A0ABY4YT89_9MICO</name>
<dbReference type="InterPro" id="IPR027417">
    <property type="entry name" value="P-loop_NTPase"/>
</dbReference>
<protein>
    <submittedName>
        <fullName evidence="1">Sulfotransferase</fullName>
    </submittedName>
</protein>
<dbReference type="Gene3D" id="3.40.50.300">
    <property type="entry name" value="P-loop containing nucleotide triphosphate hydrolases"/>
    <property type="match status" value="1"/>
</dbReference>
<dbReference type="EMBL" id="CP099489">
    <property type="protein sequence ID" value="USQ79802.1"/>
    <property type="molecule type" value="Genomic_DNA"/>
</dbReference>